<dbReference type="GO" id="GO:0003980">
    <property type="term" value="F:UDP-glucose:glycoprotein glucosyltransferase activity"/>
    <property type="evidence" value="ECO:0007669"/>
    <property type="project" value="InterPro"/>
</dbReference>
<gene>
    <name evidence="3" type="ORF">NQ314_009934</name>
</gene>
<dbReference type="Pfam" id="PF18402">
    <property type="entry name" value="Thioredoxin_14"/>
    <property type="match status" value="1"/>
</dbReference>
<dbReference type="GO" id="GO:0018279">
    <property type="term" value="P:protein N-linked glycosylation via asparagine"/>
    <property type="evidence" value="ECO:0007669"/>
    <property type="project" value="TreeGrafter"/>
</dbReference>
<evidence type="ECO:0000313" key="4">
    <source>
        <dbReference type="Proteomes" id="UP001162156"/>
    </source>
</evidence>
<organism evidence="3 4">
    <name type="scientific">Rhamnusium bicolor</name>
    <dbReference type="NCBI Taxonomy" id="1586634"/>
    <lineage>
        <taxon>Eukaryota</taxon>
        <taxon>Metazoa</taxon>
        <taxon>Ecdysozoa</taxon>
        <taxon>Arthropoda</taxon>
        <taxon>Hexapoda</taxon>
        <taxon>Insecta</taxon>
        <taxon>Pterygota</taxon>
        <taxon>Neoptera</taxon>
        <taxon>Endopterygota</taxon>
        <taxon>Coleoptera</taxon>
        <taxon>Polyphaga</taxon>
        <taxon>Cucujiformia</taxon>
        <taxon>Chrysomeloidea</taxon>
        <taxon>Cerambycidae</taxon>
        <taxon>Lepturinae</taxon>
        <taxon>Rhagiini</taxon>
        <taxon>Rhamnusium</taxon>
    </lineage>
</organism>
<evidence type="ECO:0000259" key="2">
    <source>
        <dbReference type="Pfam" id="PF18403"/>
    </source>
</evidence>
<dbReference type="AlphaFoldDB" id="A0AAV8XUV6"/>
<dbReference type="PANTHER" id="PTHR11226">
    <property type="entry name" value="UDP-GLUCOSE GLYCOPROTEIN:GLUCOSYLTRANSFERASE"/>
    <property type="match status" value="1"/>
</dbReference>
<reference evidence="3" key="1">
    <citation type="journal article" date="2023" name="Insect Mol. Biol.">
        <title>Genome sequencing provides insights into the evolution of gene families encoding plant cell wall-degrading enzymes in longhorned beetles.</title>
        <authorList>
            <person name="Shin N.R."/>
            <person name="Okamura Y."/>
            <person name="Kirsch R."/>
            <person name="Pauchet Y."/>
        </authorList>
    </citation>
    <scope>NUCLEOTIDE SEQUENCE</scope>
    <source>
        <strain evidence="3">RBIC_L_NR</strain>
    </source>
</reference>
<sequence length="123" mass="13997">MSQTPTFQKAIYRGKVSDSDDVTDYIMNQPNVMPRLNDRILNKEKSFYLDMSGSGTSINNVQKLLQLSPRDMTATAVENLKYFSTAKKGKQYHSMTYWIVGDLKCNKSRKLLLDALEHLVSGL</sequence>
<dbReference type="GO" id="GO:0005783">
    <property type="term" value="C:endoplasmic reticulum"/>
    <property type="evidence" value="ECO:0007669"/>
    <property type="project" value="TreeGrafter"/>
</dbReference>
<feature type="domain" description="UGGT thioredoxin-like" evidence="1">
    <location>
        <begin position="1"/>
        <end position="40"/>
    </location>
</feature>
<dbReference type="InterPro" id="IPR040525">
    <property type="entry name" value="UGGT_TRXL_4"/>
</dbReference>
<name>A0AAV8XUV6_9CUCU</name>
<dbReference type="EMBL" id="JANEYF010002734">
    <property type="protein sequence ID" value="KAJ8942870.1"/>
    <property type="molecule type" value="Genomic_DNA"/>
</dbReference>
<feature type="domain" description="UDP-glucose:glycoprotein glucosyltransferase thioredoxin-like" evidence="2">
    <location>
        <begin position="73"/>
        <end position="120"/>
    </location>
</feature>
<protein>
    <submittedName>
        <fullName evidence="3">Uncharacterized protein</fullName>
    </submittedName>
</protein>
<dbReference type="InterPro" id="IPR009448">
    <property type="entry name" value="UDP-g_GGtrans"/>
</dbReference>
<keyword evidence="4" id="KW-1185">Reference proteome</keyword>
<proteinExistence type="predicted"/>
<evidence type="ECO:0000313" key="3">
    <source>
        <dbReference type="EMBL" id="KAJ8942870.1"/>
    </source>
</evidence>
<evidence type="ECO:0000259" key="1">
    <source>
        <dbReference type="Pfam" id="PF18402"/>
    </source>
</evidence>
<comment type="caution">
    <text evidence="3">The sequence shown here is derived from an EMBL/GenBank/DDBJ whole genome shotgun (WGS) entry which is preliminary data.</text>
</comment>
<accession>A0AAV8XUV6</accession>
<dbReference type="GO" id="GO:0051082">
    <property type="term" value="F:unfolded protein binding"/>
    <property type="evidence" value="ECO:0007669"/>
    <property type="project" value="TreeGrafter"/>
</dbReference>
<dbReference type="PANTHER" id="PTHR11226:SF0">
    <property type="entry name" value="UDP-GLUCOSE:GLYCOPROTEIN GLUCOSYLTRANSFERASE"/>
    <property type="match status" value="1"/>
</dbReference>
<dbReference type="Pfam" id="PF18403">
    <property type="entry name" value="Thioredoxin_15"/>
    <property type="match status" value="1"/>
</dbReference>
<dbReference type="Proteomes" id="UP001162156">
    <property type="component" value="Unassembled WGS sequence"/>
</dbReference>
<dbReference type="InterPro" id="IPR040692">
    <property type="entry name" value="UGGT_TRXL_3"/>
</dbReference>
<dbReference type="GO" id="GO:0036503">
    <property type="term" value="P:ERAD pathway"/>
    <property type="evidence" value="ECO:0007669"/>
    <property type="project" value="TreeGrafter"/>
</dbReference>